<keyword evidence="7" id="KW-1185">Reference proteome</keyword>
<feature type="repeat" description="WD" evidence="3">
    <location>
        <begin position="922"/>
        <end position="958"/>
    </location>
</feature>
<dbReference type="Proteomes" id="UP001642483">
    <property type="component" value="Unassembled WGS sequence"/>
</dbReference>
<dbReference type="InterPro" id="IPR020472">
    <property type="entry name" value="WD40_PAC1"/>
</dbReference>
<evidence type="ECO:0000256" key="2">
    <source>
        <dbReference type="ARBA" id="ARBA00022737"/>
    </source>
</evidence>
<evidence type="ECO:0000313" key="7">
    <source>
        <dbReference type="Proteomes" id="UP001642483"/>
    </source>
</evidence>
<dbReference type="PROSITE" id="PS50082">
    <property type="entry name" value="WD_REPEATS_2"/>
    <property type="match status" value="7"/>
</dbReference>
<dbReference type="InterPro" id="IPR051242">
    <property type="entry name" value="WD-EF-hand_domain"/>
</dbReference>
<dbReference type="InterPro" id="IPR011992">
    <property type="entry name" value="EF-hand-dom_pair"/>
</dbReference>
<feature type="repeat" description="WD" evidence="3">
    <location>
        <begin position="497"/>
        <end position="522"/>
    </location>
</feature>
<feature type="compositionally biased region" description="Basic and acidic residues" evidence="4">
    <location>
        <begin position="174"/>
        <end position="190"/>
    </location>
</feature>
<feature type="repeat" description="WD" evidence="3">
    <location>
        <begin position="764"/>
        <end position="795"/>
    </location>
</feature>
<dbReference type="PANTHER" id="PTHR44324:SF3">
    <property type="entry name" value="WD REPEAT-CONTAINING PROTEIN 49-LIKE"/>
    <property type="match status" value="1"/>
</dbReference>
<evidence type="ECO:0000256" key="3">
    <source>
        <dbReference type="PROSITE-ProRule" id="PRU00221"/>
    </source>
</evidence>
<dbReference type="EMBL" id="CAWYQH010000090">
    <property type="protein sequence ID" value="CAK8682168.1"/>
    <property type="molecule type" value="Genomic_DNA"/>
</dbReference>
<evidence type="ECO:0000259" key="5">
    <source>
        <dbReference type="PROSITE" id="PS50222"/>
    </source>
</evidence>
<feature type="repeat" description="WD" evidence="3">
    <location>
        <begin position="672"/>
        <end position="713"/>
    </location>
</feature>
<dbReference type="InterPro" id="IPR015943">
    <property type="entry name" value="WD40/YVTN_repeat-like_dom_sf"/>
</dbReference>
<accession>A0ABP0FS57</accession>
<feature type="repeat" description="WD" evidence="3">
    <location>
        <begin position="866"/>
        <end position="900"/>
    </location>
</feature>
<dbReference type="Gene3D" id="1.10.238.10">
    <property type="entry name" value="EF-hand"/>
    <property type="match status" value="1"/>
</dbReference>
<evidence type="ECO:0000256" key="4">
    <source>
        <dbReference type="SAM" id="MobiDB-lite"/>
    </source>
</evidence>
<protein>
    <recommendedName>
        <fullName evidence="5">EF-hand domain-containing protein</fullName>
    </recommendedName>
</protein>
<dbReference type="InterPro" id="IPR019775">
    <property type="entry name" value="WD40_repeat_CS"/>
</dbReference>
<evidence type="ECO:0000313" key="6">
    <source>
        <dbReference type="EMBL" id="CAK8682168.1"/>
    </source>
</evidence>
<dbReference type="PROSITE" id="PS50222">
    <property type="entry name" value="EF_HAND_2"/>
    <property type="match status" value="1"/>
</dbReference>
<dbReference type="PANTHER" id="PTHR44324">
    <property type="entry name" value="WD40 REPEAT DOMAIN 95"/>
    <property type="match status" value="1"/>
</dbReference>
<gene>
    <name evidence="6" type="ORF">CVLEPA_LOCUS12856</name>
</gene>
<dbReference type="PROSITE" id="PS50294">
    <property type="entry name" value="WD_REPEATS_REGION"/>
    <property type="match status" value="2"/>
</dbReference>
<feature type="region of interest" description="Disordered" evidence="4">
    <location>
        <begin position="166"/>
        <end position="191"/>
    </location>
</feature>
<sequence>MKTTRSLSDAIKPSFHHNEALPPLIKSDLIRKRFSGPAAASYVGDDVRTDFGMYDVSKRSRSVQLVSQRDYYQLRKQRSMSSVLNSCLLEPPLERLGTTRRRRRVNSVILENEILLKKNNITERNFDNDRFQQSEDWLSSDSSIRLEEHIKLHHLQKLLHIFKTHQPPVKNARSGKEKGQSQEETQDRKQAPGMMNLKEFKDTISEMLGTARYNDKMEMLFHKMDTACDGYVDWNEFCTYMLLQMREIEHLQKMKLIPFASAAIIKQIFHNKQETTTKSLVVENPTRLLTVSKIGGIGVWDLNLRLLKTYNLSVDVAEDQQQATRRRFHTWVTDAVYMRNTQNVALTTSNREIYFYDISTSTYTIEFCLYAMPDVPMCAHYWYNKKARNGHSMLCYGDDTGAAHVLHFHSPQSRLFQKPFSPKQGMQRIYFNELKEHRKYVTYEHLGNIHDDVVRRIMYEPQSDVIISSSMSPTTSVVLMDMKRKKKPYIFKVNKGVECFDYSKSLNILVTGSLDHLVRVWNPYVVARPIVTLQGHSTGICDVVINETYAQIVTYSKNVVIKVWDFKEHSCIQTISPKFPSLQPGRIPEHGEFPLSLYGSPHDLITVTCNDSIAMLKMGKLDPKAELPTTHDASLCGAIYNPLFHQVVSASDDSTVSVWEVETGSRSLTFSNAHGQEEITHLSFDESCRRLFTGARDGTIKVWNFQNGNCLHELEAVEEAEVTGILSFQERNILSVGWSRKIAIYDDSDPDATNVGAKTKWKGGQLHEDDILAVAHGPPNLLATGSYDGCILVWNEETQQLYIPLREPAKSLTSEESRPIDVLIFLSQRLRHAKKNRASLVSCESGTLYWWCLYGRRTLLGHFHAAETHEGSVLGISSSSDDLYLITGDTTGYVTVWDIEDYCVTDQTEEIITRKPPVAYHWRAHESAIVSVDFIDHELQAMVVTASTDKTARLWTLEGRFIGIFGQHGKWNLNKPTTYQYPKNPWGEIVEVPEPSHSCRRHEAAPHQNRRPDFVEKDLHFPQLNDINEVDGTSPTTKAKVEENDDVTSDFDVQEEGESSSSHDYINLAKADDNTDVIAEVITEQSKVDASTTSETTAESTIVGELPEVERFSESSRSKTFAAFEAPKKQKTKILGDIAESNLTRRTTTRQQRRHRVGYIDGTKTSRFGNLCSPFQALTIRDTESVAFDDEMPMTKRMVEKGMFCRNEFDLAKMPLGNLFEFNDAEQGRGQRRKGHQALRRGTLLPPIVTSSASSIASSQPAVTS</sequence>
<dbReference type="InterPro" id="IPR001680">
    <property type="entry name" value="WD40_rpt"/>
</dbReference>
<dbReference type="SMART" id="SM00320">
    <property type="entry name" value="WD40"/>
    <property type="match status" value="9"/>
</dbReference>
<feature type="domain" description="EF-hand" evidence="5">
    <location>
        <begin position="212"/>
        <end position="247"/>
    </location>
</feature>
<dbReference type="PROSITE" id="PS00678">
    <property type="entry name" value="WD_REPEATS_1"/>
    <property type="match status" value="2"/>
</dbReference>
<name>A0ABP0FS57_CLALP</name>
<dbReference type="SUPFAM" id="SSF50978">
    <property type="entry name" value="WD40 repeat-like"/>
    <property type="match status" value="3"/>
</dbReference>
<dbReference type="Pfam" id="PF00400">
    <property type="entry name" value="WD40"/>
    <property type="match status" value="5"/>
</dbReference>
<dbReference type="InterPro" id="IPR036322">
    <property type="entry name" value="WD40_repeat_dom_sf"/>
</dbReference>
<feature type="repeat" description="WD" evidence="3">
    <location>
        <begin position="628"/>
        <end position="669"/>
    </location>
</feature>
<feature type="compositionally biased region" description="Acidic residues" evidence="4">
    <location>
        <begin position="1043"/>
        <end position="1058"/>
    </location>
</feature>
<reference evidence="6 7" key="1">
    <citation type="submission" date="2024-02" db="EMBL/GenBank/DDBJ databases">
        <authorList>
            <person name="Daric V."/>
            <person name="Darras S."/>
        </authorList>
    </citation>
    <scope>NUCLEOTIDE SEQUENCE [LARGE SCALE GENOMIC DNA]</scope>
</reference>
<dbReference type="PRINTS" id="PR00320">
    <property type="entry name" value="GPROTEINBRPT"/>
</dbReference>
<feature type="region of interest" description="Disordered" evidence="4">
    <location>
        <begin position="1026"/>
        <end position="1063"/>
    </location>
</feature>
<proteinExistence type="predicted"/>
<organism evidence="6 7">
    <name type="scientific">Clavelina lepadiformis</name>
    <name type="common">Light-bulb sea squirt</name>
    <name type="synonym">Ascidia lepadiformis</name>
    <dbReference type="NCBI Taxonomy" id="159417"/>
    <lineage>
        <taxon>Eukaryota</taxon>
        <taxon>Metazoa</taxon>
        <taxon>Chordata</taxon>
        <taxon>Tunicata</taxon>
        <taxon>Ascidiacea</taxon>
        <taxon>Aplousobranchia</taxon>
        <taxon>Clavelinidae</taxon>
        <taxon>Clavelina</taxon>
    </lineage>
</organism>
<feature type="repeat" description="WD" evidence="3">
    <location>
        <begin position="533"/>
        <end position="574"/>
    </location>
</feature>
<dbReference type="InterPro" id="IPR002048">
    <property type="entry name" value="EF_hand_dom"/>
</dbReference>
<evidence type="ECO:0000256" key="1">
    <source>
        <dbReference type="ARBA" id="ARBA00022574"/>
    </source>
</evidence>
<keyword evidence="1 3" id="KW-0853">WD repeat</keyword>
<keyword evidence="2" id="KW-0677">Repeat</keyword>
<comment type="caution">
    <text evidence="6">The sequence shown here is derived from an EMBL/GenBank/DDBJ whole genome shotgun (WGS) entry which is preliminary data.</text>
</comment>
<dbReference type="SUPFAM" id="SSF47473">
    <property type="entry name" value="EF-hand"/>
    <property type="match status" value="1"/>
</dbReference>
<dbReference type="Gene3D" id="2.130.10.10">
    <property type="entry name" value="YVTN repeat-like/Quinoprotein amine dehydrogenase"/>
    <property type="match status" value="4"/>
</dbReference>